<dbReference type="AlphaFoldDB" id="A0A0A1TQI1"/>
<organism evidence="2 3">
    <name type="scientific">[Torrubiella] hemipterigena</name>
    <dbReference type="NCBI Taxonomy" id="1531966"/>
    <lineage>
        <taxon>Eukaryota</taxon>
        <taxon>Fungi</taxon>
        <taxon>Dikarya</taxon>
        <taxon>Ascomycota</taxon>
        <taxon>Pezizomycotina</taxon>
        <taxon>Sordariomycetes</taxon>
        <taxon>Hypocreomycetidae</taxon>
        <taxon>Hypocreales</taxon>
        <taxon>Clavicipitaceae</taxon>
        <taxon>Clavicipitaceae incertae sedis</taxon>
        <taxon>'Torrubiella' clade</taxon>
    </lineage>
</organism>
<dbReference type="Pfam" id="PF01425">
    <property type="entry name" value="Amidase"/>
    <property type="match status" value="1"/>
</dbReference>
<feature type="domain" description="Amidase" evidence="1">
    <location>
        <begin position="29"/>
        <end position="428"/>
    </location>
</feature>
<name>A0A0A1TQI1_9HYPO</name>
<dbReference type="EMBL" id="CDHN01000005">
    <property type="protein sequence ID" value="CEJ93267.1"/>
    <property type="molecule type" value="Genomic_DNA"/>
</dbReference>
<accession>A0A0A1TQI1</accession>
<keyword evidence="3" id="KW-1185">Reference proteome</keyword>
<reference evidence="2 3" key="1">
    <citation type="journal article" date="2015" name="Genome Announc.">
        <title>Draft Genome Sequence and Gene Annotation of the Entomopathogenic Fungus Verticillium hemipterigenum.</title>
        <authorList>
            <person name="Horn F."/>
            <person name="Habel A."/>
            <person name="Scharf D.H."/>
            <person name="Dworschak J."/>
            <person name="Brakhage A.A."/>
            <person name="Guthke R."/>
            <person name="Hertweck C."/>
            <person name="Linde J."/>
        </authorList>
    </citation>
    <scope>NUCLEOTIDE SEQUENCE [LARGE SCALE GENOMIC DNA]</scope>
</reference>
<protein>
    <recommendedName>
        <fullName evidence="1">Amidase domain-containing protein</fullName>
    </recommendedName>
</protein>
<dbReference type="InterPro" id="IPR023631">
    <property type="entry name" value="Amidase_dom"/>
</dbReference>
<evidence type="ECO:0000259" key="1">
    <source>
        <dbReference type="Pfam" id="PF01425"/>
    </source>
</evidence>
<dbReference type="OrthoDB" id="566138at2759"/>
<evidence type="ECO:0000313" key="2">
    <source>
        <dbReference type="EMBL" id="CEJ93267.1"/>
    </source>
</evidence>
<dbReference type="SUPFAM" id="SSF75304">
    <property type="entry name" value="Amidase signature (AS) enzymes"/>
    <property type="match status" value="1"/>
</dbReference>
<gene>
    <name evidence="2" type="ORF">VHEMI08872</name>
</gene>
<sequence length="491" mass="53337">MAKPIHYLSAHELRAKLESGELTSADLTASLLDTRIDIVNKCNAIVIHAPRDSIIKQAKDLDAERAAGKVRSKLHGIPIVVKDVVINDASMGMGTSAGASGVMDTMTATKNSVLLQRLLDAGMIVVAKTNLTELCGLKSDNTPIGWSGVQGQTLSPYRREGLDEKDQPEASGSSSGSCVCVAAGFTPVAIGSDTSGSIIFPGMANGVYSVKLHMDSVPEDGLFRMTDSFDAMGPIARDVDDLIALADVMTGTQTVNKNADIITEKPFEGWNIGATSPEWGVHESMLKGKWDQPDVLAIYNESLENIEANGAKVARSLSLPGEETFKYNGEGMFSISYQEFPHQFEKFASYFSKRTEIHNLNDLIKWNEANASRAMPEPYSTQTELINSSKTTLDPKKRDDALAELRRMAVEAISGAMTTAGGLDILLTSESTIIRHLALADWAHAAVPTGQWKKNGQPLGMIAVPKDGRLDTLLRFMRRWQRVFPDVIQRP</sequence>
<dbReference type="Gene3D" id="3.90.1300.10">
    <property type="entry name" value="Amidase signature (AS) domain"/>
    <property type="match status" value="1"/>
</dbReference>
<dbReference type="Proteomes" id="UP000039046">
    <property type="component" value="Unassembled WGS sequence"/>
</dbReference>
<dbReference type="PANTHER" id="PTHR42678:SF34">
    <property type="entry name" value="OS04G0183300 PROTEIN"/>
    <property type="match status" value="1"/>
</dbReference>
<dbReference type="PANTHER" id="PTHR42678">
    <property type="entry name" value="AMIDASE"/>
    <property type="match status" value="1"/>
</dbReference>
<dbReference type="InterPro" id="IPR036928">
    <property type="entry name" value="AS_sf"/>
</dbReference>
<evidence type="ECO:0000313" key="3">
    <source>
        <dbReference type="Proteomes" id="UP000039046"/>
    </source>
</evidence>
<proteinExistence type="predicted"/>
<dbReference type="HOGENOM" id="CLU_009600_14_3_1"/>
<dbReference type="STRING" id="1531966.A0A0A1TQI1"/>